<dbReference type="PANTHER" id="PTHR11106">
    <property type="entry name" value="GANGLIOSIDE INDUCED DIFFERENTIATION ASSOCIATED PROTEIN 2-RELATED"/>
    <property type="match status" value="1"/>
</dbReference>
<dbReference type="PANTHER" id="PTHR11106:SF27">
    <property type="entry name" value="MACRO DOMAIN-CONTAINING PROTEIN"/>
    <property type="match status" value="1"/>
</dbReference>
<name>A0A2J6QM09_9HELO</name>
<accession>A0A2J6QM09</accession>
<organism evidence="2 3">
    <name type="scientific">Hyaloscypha hepaticicola</name>
    <dbReference type="NCBI Taxonomy" id="2082293"/>
    <lineage>
        <taxon>Eukaryota</taxon>
        <taxon>Fungi</taxon>
        <taxon>Dikarya</taxon>
        <taxon>Ascomycota</taxon>
        <taxon>Pezizomycotina</taxon>
        <taxon>Leotiomycetes</taxon>
        <taxon>Helotiales</taxon>
        <taxon>Hyaloscyphaceae</taxon>
        <taxon>Hyaloscypha</taxon>
    </lineage>
</organism>
<reference evidence="2 3" key="1">
    <citation type="submission" date="2016-05" db="EMBL/GenBank/DDBJ databases">
        <title>A degradative enzymes factory behind the ericoid mycorrhizal symbiosis.</title>
        <authorList>
            <consortium name="DOE Joint Genome Institute"/>
            <person name="Martino E."/>
            <person name="Morin E."/>
            <person name="Grelet G."/>
            <person name="Kuo A."/>
            <person name="Kohler A."/>
            <person name="Daghino S."/>
            <person name="Barry K."/>
            <person name="Choi C."/>
            <person name="Cichocki N."/>
            <person name="Clum A."/>
            <person name="Copeland A."/>
            <person name="Hainaut M."/>
            <person name="Haridas S."/>
            <person name="Labutti K."/>
            <person name="Lindquist E."/>
            <person name="Lipzen A."/>
            <person name="Khouja H.-R."/>
            <person name="Murat C."/>
            <person name="Ohm R."/>
            <person name="Olson A."/>
            <person name="Spatafora J."/>
            <person name="Veneault-Fourrey C."/>
            <person name="Henrissat B."/>
            <person name="Grigoriev I."/>
            <person name="Martin F."/>
            <person name="Perotto S."/>
        </authorList>
    </citation>
    <scope>NUCLEOTIDE SEQUENCE [LARGE SCALE GENOMIC DNA]</scope>
    <source>
        <strain evidence="2 3">UAMH 7357</strain>
    </source>
</reference>
<dbReference type="InterPro" id="IPR002589">
    <property type="entry name" value="Macro_dom"/>
</dbReference>
<dbReference type="EMBL" id="KZ613466">
    <property type="protein sequence ID" value="PMD27304.1"/>
    <property type="molecule type" value="Genomic_DNA"/>
</dbReference>
<dbReference type="SUPFAM" id="SSF52949">
    <property type="entry name" value="Macro domain-like"/>
    <property type="match status" value="1"/>
</dbReference>
<dbReference type="STRING" id="1745343.A0A2J6QM09"/>
<evidence type="ECO:0000259" key="1">
    <source>
        <dbReference type="PROSITE" id="PS51154"/>
    </source>
</evidence>
<dbReference type="InterPro" id="IPR043472">
    <property type="entry name" value="Macro_dom-like"/>
</dbReference>
<dbReference type="OrthoDB" id="6077599at2759"/>
<dbReference type="Gene3D" id="3.40.220.10">
    <property type="entry name" value="Leucine Aminopeptidase, subunit E, domain 1"/>
    <property type="match status" value="1"/>
</dbReference>
<evidence type="ECO:0000313" key="3">
    <source>
        <dbReference type="Proteomes" id="UP000235672"/>
    </source>
</evidence>
<evidence type="ECO:0000313" key="2">
    <source>
        <dbReference type="EMBL" id="PMD27304.1"/>
    </source>
</evidence>
<dbReference type="AlphaFoldDB" id="A0A2J6QM09"/>
<feature type="domain" description="Macro" evidence="1">
    <location>
        <begin position="1"/>
        <end position="184"/>
    </location>
</feature>
<gene>
    <name evidence="2" type="ORF">NA56DRAFT_697485</name>
</gene>
<protein>
    <submittedName>
        <fullName evidence="2">Macro domain-like protein</fullName>
    </submittedName>
</protein>
<keyword evidence="3" id="KW-1185">Reference proteome</keyword>
<proteinExistence type="predicted"/>
<dbReference type="Pfam" id="PF01661">
    <property type="entry name" value="Macro"/>
    <property type="match status" value="1"/>
</dbReference>
<dbReference type="SMART" id="SM00506">
    <property type="entry name" value="A1pp"/>
    <property type="match status" value="1"/>
</dbReference>
<dbReference type="PROSITE" id="PS51154">
    <property type="entry name" value="MACRO"/>
    <property type="match status" value="1"/>
</dbReference>
<sequence length="288" mass="32503">MVYPGNPLIGEPGRIAQLSPDGRLSVCCALLTTFPAEAIVICTDKYMTISTTALPGASHQITNSAGPELLNHLHYNYPLGIRVGDALSTPSYGLQNCYCIIHVNGPSFTTRTRAARPLLRQLLVDCYRRALEEAFRLGARSVAFPCISTGVMGWPRGEAARIGVSVVRAWLRHPIYGEVRRGVIEKVVFLCDPVGKQAHQEQAWRAAFREFWPQISLSRRLSRVSFQDYVDKQEMRRLEKDTNQLVEDQQGVSVVPVPELRSPVLIIEMKNELRRSRRRRKRPDRCGH</sequence>
<dbReference type="Proteomes" id="UP000235672">
    <property type="component" value="Unassembled WGS sequence"/>
</dbReference>